<feature type="non-terminal residue" evidence="2">
    <location>
        <position position="1"/>
    </location>
</feature>
<dbReference type="PANTHER" id="PTHR43798">
    <property type="entry name" value="MONOACYLGLYCEROL LIPASE"/>
    <property type="match status" value="1"/>
</dbReference>
<gene>
    <name evidence="2" type="ORF">SE17_24435</name>
</gene>
<dbReference type="EMBL" id="LJCR01001177">
    <property type="protein sequence ID" value="KPV50867.1"/>
    <property type="molecule type" value="Genomic_DNA"/>
</dbReference>
<organism evidence="2 3">
    <name type="scientific">Kouleothrix aurantiaca</name>
    <dbReference type="NCBI Taxonomy" id="186479"/>
    <lineage>
        <taxon>Bacteria</taxon>
        <taxon>Bacillati</taxon>
        <taxon>Chloroflexota</taxon>
        <taxon>Chloroflexia</taxon>
        <taxon>Chloroflexales</taxon>
        <taxon>Roseiflexineae</taxon>
        <taxon>Roseiflexaceae</taxon>
        <taxon>Kouleothrix</taxon>
    </lineage>
</organism>
<comment type="caution">
    <text evidence="2">The sequence shown here is derived from an EMBL/GenBank/DDBJ whole genome shotgun (WGS) entry which is preliminary data.</text>
</comment>
<dbReference type="Pfam" id="PF00561">
    <property type="entry name" value="Abhydrolase_1"/>
    <property type="match status" value="1"/>
</dbReference>
<dbReference type="Proteomes" id="UP000050509">
    <property type="component" value="Unassembled WGS sequence"/>
</dbReference>
<dbReference type="Gene3D" id="3.40.50.1820">
    <property type="entry name" value="alpha/beta hydrolase"/>
    <property type="match status" value="1"/>
</dbReference>
<evidence type="ECO:0000313" key="2">
    <source>
        <dbReference type="EMBL" id="KPV50867.1"/>
    </source>
</evidence>
<feature type="domain" description="AB hydrolase-1" evidence="1">
    <location>
        <begin position="1"/>
        <end position="177"/>
    </location>
</feature>
<dbReference type="InterPro" id="IPR000073">
    <property type="entry name" value="AB_hydrolase_1"/>
</dbReference>
<dbReference type="PANTHER" id="PTHR43798:SF33">
    <property type="entry name" value="HYDROLASE, PUTATIVE (AFU_ORTHOLOGUE AFUA_2G14860)-RELATED"/>
    <property type="match status" value="1"/>
</dbReference>
<dbReference type="SUPFAM" id="SSF53474">
    <property type="entry name" value="alpha/beta-Hydrolases"/>
    <property type="match status" value="1"/>
</dbReference>
<evidence type="ECO:0000259" key="1">
    <source>
        <dbReference type="Pfam" id="PF00561"/>
    </source>
</evidence>
<protein>
    <recommendedName>
        <fullName evidence="1">AB hydrolase-1 domain-containing protein</fullName>
    </recommendedName>
</protein>
<reference evidence="2 3" key="1">
    <citation type="submission" date="2015-09" db="EMBL/GenBank/DDBJ databases">
        <title>Draft genome sequence of Kouleothrix aurantiaca JCM 19913.</title>
        <authorList>
            <person name="Hemp J."/>
        </authorList>
    </citation>
    <scope>NUCLEOTIDE SEQUENCE [LARGE SCALE GENOMIC DNA]</scope>
    <source>
        <strain evidence="2 3">COM-B</strain>
    </source>
</reference>
<keyword evidence="3" id="KW-1185">Reference proteome</keyword>
<sequence>LVGHSLGAAIAQRLALAAPALAERLVLIDGGLPIVPHRPPPVLWLFLTPGLGEAFYTSLRRSQDGAYDTLRPYYHDLDALPEDERTFLRERVWARVWSSTQRRAFLSTLRWLAAEQALRAEQYRSQLATSSTPTDIIWADGDRIAPGAAGAALAALLPNAALHKLAASGHNPQHERPQELLHLLEHALTK</sequence>
<name>A0A0P9DDM1_9CHLR</name>
<accession>A0A0P9DDM1</accession>
<dbReference type="InterPro" id="IPR029058">
    <property type="entry name" value="AB_hydrolase_fold"/>
</dbReference>
<dbReference type="AlphaFoldDB" id="A0A0P9DDM1"/>
<dbReference type="InterPro" id="IPR050266">
    <property type="entry name" value="AB_hydrolase_sf"/>
</dbReference>
<evidence type="ECO:0000313" key="3">
    <source>
        <dbReference type="Proteomes" id="UP000050509"/>
    </source>
</evidence>
<dbReference type="GO" id="GO:0016020">
    <property type="term" value="C:membrane"/>
    <property type="evidence" value="ECO:0007669"/>
    <property type="project" value="TreeGrafter"/>
</dbReference>
<proteinExistence type="predicted"/>